<keyword evidence="5" id="KW-1185">Reference proteome</keyword>
<comment type="caution">
    <text evidence="4">The sequence shown here is derived from an EMBL/GenBank/DDBJ whole genome shotgun (WGS) entry which is preliminary data.</text>
</comment>
<dbReference type="SUPFAM" id="SSF55166">
    <property type="entry name" value="Hedgehog/DD-peptidase"/>
    <property type="match status" value="1"/>
</dbReference>
<keyword evidence="4" id="KW-0645">Protease</keyword>
<evidence type="ECO:0000313" key="5">
    <source>
        <dbReference type="Proteomes" id="UP000569914"/>
    </source>
</evidence>
<reference evidence="4 5" key="1">
    <citation type="submission" date="2020-07" db="EMBL/GenBank/DDBJ databases">
        <title>Sequencing the genomes of 1000 actinobacteria strains.</title>
        <authorList>
            <person name="Klenk H.-P."/>
        </authorList>
    </citation>
    <scope>NUCLEOTIDE SEQUENCE [LARGE SCALE GENOMIC DNA]</scope>
    <source>
        <strain evidence="4 5">DSM 22083</strain>
    </source>
</reference>
<evidence type="ECO:0000259" key="3">
    <source>
        <dbReference type="Pfam" id="PF02557"/>
    </source>
</evidence>
<name>A0A7Y9I8T6_9ACTN</name>
<organism evidence="4 5">
    <name type="scientific">Microlunatus parietis</name>
    <dbReference type="NCBI Taxonomy" id="682979"/>
    <lineage>
        <taxon>Bacteria</taxon>
        <taxon>Bacillati</taxon>
        <taxon>Actinomycetota</taxon>
        <taxon>Actinomycetes</taxon>
        <taxon>Propionibacteriales</taxon>
        <taxon>Propionibacteriaceae</taxon>
        <taxon>Microlunatus</taxon>
    </lineage>
</organism>
<dbReference type="Pfam" id="PF02557">
    <property type="entry name" value="VanY"/>
    <property type="match status" value="1"/>
</dbReference>
<gene>
    <name evidence="4" type="ORF">BKA15_003183</name>
</gene>
<dbReference type="AlphaFoldDB" id="A0A7Y9I8T6"/>
<dbReference type="Gene3D" id="3.30.1380.10">
    <property type="match status" value="1"/>
</dbReference>
<dbReference type="InterPro" id="IPR009045">
    <property type="entry name" value="Zn_M74/Hedgehog-like"/>
</dbReference>
<dbReference type="GO" id="GO:0006508">
    <property type="term" value="P:proteolysis"/>
    <property type="evidence" value="ECO:0007669"/>
    <property type="project" value="InterPro"/>
</dbReference>
<feature type="region of interest" description="Disordered" evidence="1">
    <location>
        <begin position="33"/>
        <end position="97"/>
    </location>
</feature>
<dbReference type="GO" id="GO:0004180">
    <property type="term" value="F:carboxypeptidase activity"/>
    <property type="evidence" value="ECO:0007669"/>
    <property type="project" value="UniProtKB-KW"/>
</dbReference>
<dbReference type="InterPro" id="IPR052179">
    <property type="entry name" value="DD-CPase-like"/>
</dbReference>
<feature type="domain" description="D-alanyl-D-alanine carboxypeptidase-like core" evidence="3">
    <location>
        <begin position="107"/>
        <end position="208"/>
    </location>
</feature>
<dbReference type="PANTHER" id="PTHR34385:SF1">
    <property type="entry name" value="PEPTIDOGLYCAN L-ALANYL-D-GLUTAMATE ENDOPEPTIDASE CWLK"/>
    <property type="match status" value="1"/>
</dbReference>
<keyword evidence="4" id="KW-0378">Hydrolase</keyword>
<dbReference type="Proteomes" id="UP000569914">
    <property type="component" value="Unassembled WGS sequence"/>
</dbReference>
<feature type="chain" id="PRO_5039388399" evidence="2">
    <location>
        <begin position="34"/>
        <end position="233"/>
    </location>
</feature>
<dbReference type="EMBL" id="JACCBU010000001">
    <property type="protein sequence ID" value="NYE71854.1"/>
    <property type="molecule type" value="Genomic_DNA"/>
</dbReference>
<dbReference type="PROSITE" id="PS51257">
    <property type="entry name" value="PROKAR_LIPOPROTEIN"/>
    <property type="match status" value="1"/>
</dbReference>
<accession>A0A7Y9I8T6</accession>
<evidence type="ECO:0000256" key="1">
    <source>
        <dbReference type="SAM" id="MobiDB-lite"/>
    </source>
</evidence>
<feature type="region of interest" description="Disordered" evidence="1">
    <location>
        <begin position="211"/>
        <end position="233"/>
    </location>
</feature>
<proteinExistence type="predicted"/>
<dbReference type="RefSeq" id="WP_179752289.1">
    <property type="nucleotide sequence ID" value="NZ_JACCBU010000001.1"/>
</dbReference>
<feature type="signal peptide" evidence="2">
    <location>
        <begin position="1"/>
        <end position="33"/>
    </location>
</feature>
<dbReference type="PANTHER" id="PTHR34385">
    <property type="entry name" value="D-ALANYL-D-ALANINE CARBOXYPEPTIDASE"/>
    <property type="match status" value="1"/>
</dbReference>
<dbReference type="CDD" id="cd14846">
    <property type="entry name" value="Peptidase_M15_like"/>
    <property type="match status" value="1"/>
</dbReference>
<evidence type="ECO:0000313" key="4">
    <source>
        <dbReference type="EMBL" id="NYE71854.1"/>
    </source>
</evidence>
<evidence type="ECO:0000256" key="2">
    <source>
        <dbReference type="SAM" id="SignalP"/>
    </source>
</evidence>
<keyword evidence="4" id="KW-0121">Carboxypeptidase</keyword>
<protein>
    <submittedName>
        <fullName evidence="4">LAS superfamily LD-carboxypeptidase LdcB</fullName>
    </submittedName>
</protein>
<dbReference type="InterPro" id="IPR003709">
    <property type="entry name" value="VanY-like_core_dom"/>
</dbReference>
<keyword evidence="2" id="KW-0732">Signal</keyword>
<sequence length="233" mass="24875">MPSSRPAERRSRATALALAFAGAALLGTLGCQAPATESAPPLPAARATSATPGTETKPTPKTPPKAQTKDQRQPRGQAQGKGKLGIADGAVPEGTTVFDDKVPAVGKLDPALLEALREAAGDAEQDGVEFVVNSGWRSTAYQNQLLREAIEKYGSEAEARRWVATPEKSQHVSGDAVDLGPAKATMWLAEHGADYGLCQIYDNEPWHYELRPDADDRGCPARYDDPTEDPRMN</sequence>